<protein>
    <submittedName>
        <fullName evidence="2">Adenylosuccinate lyase</fullName>
    </submittedName>
</protein>
<keyword evidence="1" id="KW-0732">Signal</keyword>
<dbReference type="EMBL" id="CP028918">
    <property type="protein sequence ID" value="AWB48968.1"/>
    <property type="molecule type" value="Genomic_DNA"/>
</dbReference>
<dbReference type="KEGG" id="geh:HYN69_11075"/>
<gene>
    <name evidence="2" type="ORF">HYN69_11075</name>
</gene>
<dbReference type="OrthoDB" id="7871604at2"/>
<evidence type="ECO:0000256" key="1">
    <source>
        <dbReference type="SAM" id="SignalP"/>
    </source>
</evidence>
<organism evidence="2 3">
    <name type="scientific">Paragemmobacter aquarius</name>
    <dbReference type="NCBI Taxonomy" id="2169400"/>
    <lineage>
        <taxon>Bacteria</taxon>
        <taxon>Pseudomonadati</taxon>
        <taxon>Pseudomonadota</taxon>
        <taxon>Alphaproteobacteria</taxon>
        <taxon>Rhodobacterales</taxon>
        <taxon>Paracoccaceae</taxon>
        <taxon>Paragemmobacter</taxon>
    </lineage>
</organism>
<reference evidence="2 3" key="1">
    <citation type="submission" date="2018-04" db="EMBL/GenBank/DDBJ databases">
        <title>Genome sequencing of Gemmobacter.</title>
        <authorList>
            <person name="Yi H."/>
            <person name="Baek M.-G."/>
        </authorList>
    </citation>
    <scope>NUCLEOTIDE SEQUENCE [LARGE SCALE GENOMIC DNA]</scope>
    <source>
        <strain evidence="2 3">HYN0069</strain>
    </source>
</reference>
<name>A0A2S0UMC6_9RHOB</name>
<dbReference type="RefSeq" id="WP_108435786.1">
    <property type="nucleotide sequence ID" value="NZ_CP028918.1"/>
</dbReference>
<dbReference type="GO" id="GO:0016829">
    <property type="term" value="F:lyase activity"/>
    <property type="evidence" value="ECO:0007669"/>
    <property type="project" value="UniProtKB-KW"/>
</dbReference>
<evidence type="ECO:0000313" key="2">
    <source>
        <dbReference type="EMBL" id="AWB48968.1"/>
    </source>
</evidence>
<dbReference type="Proteomes" id="UP000244496">
    <property type="component" value="Chromosome"/>
</dbReference>
<proteinExistence type="predicted"/>
<feature type="chain" id="PRO_5015733399" evidence="1">
    <location>
        <begin position="22"/>
        <end position="56"/>
    </location>
</feature>
<feature type="signal peptide" evidence="1">
    <location>
        <begin position="1"/>
        <end position="21"/>
    </location>
</feature>
<evidence type="ECO:0000313" key="3">
    <source>
        <dbReference type="Proteomes" id="UP000244496"/>
    </source>
</evidence>
<keyword evidence="2" id="KW-0456">Lyase</keyword>
<keyword evidence="3" id="KW-1185">Reference proteome</keyword>
<dbReference type="PROSITE" id="PS51257">
    <property type="entry name" value="PROKAR_LIPOPROTEIN"/>
    <property type="match status" value="1"/>
</dbReference>
<sequence length="56" mass="5607">MKIKTTLAVIALMLSPTLALAGGGCSEKKSNISASVCAEGTMYDAATGICQPVTTS</sequence>
<dbReference type="AlphaFoldDB" id="A0A2S0UMC6"/>
<accession>A0A2S0UMC6</accession>